<evidence type="ECO:0000313" key="1">
    <source>
        <dbReference type="EMBL" id="KAK9064428.1"/>
    </source>
</evidence>
<dbReference type="Proteomes" id="UP001408789">
    <property type="component" value="Unassembled WGS sequence"/>
</dbReference>
<gene>
    <name evidence="1" type="ORF">SSX86_015810</name>
</gene>
<organism evidence="1 2">
    <name type="scientific">Deinandra increscens subsp. villosa</name>
    <dbReference type="NCBI Taxonomy" id="3103831"/>
    <lineage>
        <taxon>Eukaryota</taxon>
        <taxon>Viridiplantae</taxon>
        <taxon>Streptophyta</taxon>
        <taxon>Embryophyta</taxon>
        <taxon>Tracheophyta</taxon>
        <taxon>Spermatophyta</taxon>
        <taxon>Magnoliopsida</taxon>
        <taxon>eudicotyledons</taxon>
        <taxon>Gunneridae</taxon>
        <taxon>Pentapetalae</taxon>
        <taxon>asterids</taxon>
        <taxon>campanulids</taxon>
        <taxon>Asterales</taxon>
        <taxon>Asteraceae</taxon>
        <taxon>Asteroideae</taxon>
        <taxon>Heliantheae alliance</taxon>
        <taxon>Madieae</taxon>
        <taxon>Madiinae</taxon>
        <taxon>Deinandra</taxon>
    </lineage>
</organism>
<accession>A0AAP0D133</accession>
<proteinExistence type="predicted"/>
<name>A0AAP0D133_9ASTR</name>
<evidence type="ECO:0000313" key="2">
    <source>
        <dbReference type="Proteomes" id="UP001408789"/>
    </source>
</evidence>
<comment type="caution">
    <text evidence="1">The sequence shown here is derived from an EMBL/GenBank/DDBJ whole genome shotgun (WGS) entry which is preliminary data.</text>
</comment>
<sequence>MEDNEINALISKNVDTKQKHDQDILSAEDLAWADSCLIGDPEISETNMESLREALLHILDQHSEINIPSANEQGNSNDKTAPENSHLVIEEVTSHAAEKSVDQDSKQENHDVLSVLKKQPFLPNFNDEMMNAQYSDGDDVGFVLSESVTEPRSDEDIFKVWDLAITVEEDDIDKQLKEALSSYANDTRVVEEDGLDKQLKEALSSYANDTRVPKTEGFTMESLDSLVESIADLSIK</sequence>
<dbReference type="PANTHER" id="PTHR36388:SF1">
    <property type="entry name" value="OS02G0469000 PROTEIN"/>
    <property type="match status" value="1"/>
</dbReference>
<protein>
    <submittedName>
        <fullName evidence="1">Uncharacterized protein</fullName>
    </submittedName>
</protein>
<reference evidence="1 2" key="1">
    <citation type="submission" date="2024-04" db="EMBL/GenBank/DDBJ databases">
        <title>The reference genome of an endangered Asteraceae, Deinandra increscens subsp. villosa, native to the Central Coast of California.</title>
        <authorList>
            <person name="Guilliams M."/>
            <person name="Hasenstab-Lehman K."/>
            <person name="Meyer R."/>
            <person name="Mcevoy S."/>
        </authorList>
    </citation>
    <scope>NUCLEOTIDE SEQUENCE [LARGE SCALE GENOMIC DNA]</scope>
    <source>
        <tissue evidence="1">Leaf</tissue>
    </source>
</reference>
<keyword evidence="2" id="KW-1185">Reference proteome</keyword>
<dbReference type="EMBL" id="JBCNJP010000017">
    <property type="protein sequence ID" value="KAK9064428.1"/>
    <property type="molecule type" value="Genomic_DNA"/>
</dbReference>
<dbReference type="PANTHER" id="PTHR36388">
    <property type="entry name" value="OS02G0469000 PROTEIN"/>
    <property type="match status" value="1"/>
</dbReference>
<dbReference type="AlphaFoldDB" id="A0AAP0D133"/>